<dbReference type="GO" id="GO:0000981">
    <property type="term" value="F:DNA-binding transcription factor activity, RNA polymerase II-specific"/>
    <property type="evidence" value="ECO:0007669"/>
    <property type="project" value="InterPro"/>
</dbReference>
<evidence type="ECO:0000259" key="7">
    <source>
        <dbReference type="PROSITE" id="PS50048"/>
    </source>
</evidence>
<gene>
    <name evidence="8" type="ORF">LAESUDRAFT_658196</name>
</gene>
<dbReference type="InterPro" id="IPR036864">
    <property type="entry name" value="Zn2-C6_fun-type_DNA-bd_sf"/>
</dbReference>
<feature type="region of interest" description="Disordered" evidence="6">
    <location>
        <begin position="147"/>
        <end position="209"/>
    </location>
</feature>
<feature type="compositionally biased region" description="Basic residues" evidence="6">
    <location>
        <begin position="248"/>
        <end position="265"/>
    </location>
</feature>
<dbReference type="InterPro" id="IPR001138">
    <property type="entry name" value="Zn2Cys6_DnaBD"/>
</dbReference>
<sequence length="853" mass="96008">MVASTNGEVYVPFTRVPIVEEGFQSSEDGSELHSPVFDGSYTPEGVTLAYAPDAQLYMANWERHYGPPDTGMQVHDSHMLPVFQLSTLAIDHELPHQFNHELSLHENPMVDFDPSAGRFQPNALTPTADYAFGLPQSRLPEPQYRVSHDMLNDSPTSYSSRHDVSTASVSSAEEAAQISLASTVAKSQGTNSGSTSPSSSRPPRREASTVVIACRQCRARKIRCDSTRPVCHNCTRRNNECEYDAVPKRRGPDKRPGTRQRSCKKRPTDAAMVPTKKKRKSTDESVDSFAARLKENGDDVKPHLSLSVVHDSHPHMSHSSSPLDASIQPRSVGPDLGYARGEYSSSSRRLPLSLDFSGLDSVSKPYLHRQYQDDQSKATFIQMSPSVEYSRRSWWDHLLRERSLGDIMDDLNILLTSSSYWLSFIHIPTFFRDLQNPEQRLRMQPAFIMSALALSTLIKSSDLELGAEGRSRAIHYRDNAQALLEVACSSQLVDYTLAEAALILALFESSCHPQYSPERAVCSLQFLDRIIQVLSLCTLDDHDPDTSIFSPRAVPAVFIPESYRPPKRCCCVVSAQSVGSNPMDGYHSYSSVNPPWNPNWSDAEIRKEECRRLCWVALALVASYTFQCSAFQREPMQFALSEPANYTLLFPGEAYERALGHDQLYGQSPKDSLWAVYCRSLLLWCSSIRPIDDRWSMEQRSRSALEVLAETRTVQAALDMHQCNVDGSLINVCKEYLYNTRLTVSYELRRIQDIDSAGMFDRRQAEEWLYYQEQMAKSLKAAVLQLGETPGYLLSRRPFQINWISSQVMICLGLWKYDRSLTHALELAKTFLIPLDVLNALWPSAGMLPSVCC</sequence>
<keyword evidence="9" id="KW-1185">Reference proteome</keyword>
<feature type="region of interest" description="Disordered" evidence="6">
    <location>
        <begin position="245"/>
        <end position="286"/>
    </location>
</feature>
<evidence type="ECO:0000313" key="8">
    <source>
        <dbReference type="EMBL" id="KZT04125.1"/>
    </source>
</evidence>
<dbReference type="PANTHER" id="PTHR47338">
    <property type="entry name" value="ZN(II)2CYS6 TRANSCRIPTION FACTOR (EUROFUNG)-RELATED"/>
    <property type="match status" value="1"/>
</dbReference>
<keyword evidence="3" id="KW-0805">Transcription regulation</keyword>
<protein>
    <recommendedName>
        <fullName evidence="7">Zn(2)-C6 fungal-type domain-containing protein</fullName>
    </recommendedName>
</protein>
<keyword evidence="4" id="KW-0804">Transcription</keyword>
<comment type="subcellular location">
    <subcellularLocation>
        <location evidence="1">Nucleus</location>
    </subcellularLocation>
</comment>
<reference evidence="8 9" key="1">
    <citation type="journal article" date="2016" name="Mol. Biol. Evol.">
        <title>Comparative Genomics of Early-Diverging Mushroom-Forming Fungi Provides Insights into the Origins of Lignocellulose Decay Capabilities.</title>
        <authorList>
            <person name="Nagy L.G."/>
            <person name="Riley R."/>
            <person name="Tritt A."/>
            <person name="Adam C."/>
            <person name="Daum C."/>
            <person name="Floudas D."/>
            <person name="Sun H."/>
            <person name="Yadav J.S."/>
            <person name="Pangilinan J."/>
            <person name="Larsson K.H."/>
            <person name="Matsuura K."/>
            <person name="Barry K."/>
            <person name="Labutti K."/>
            <person name="Kuo R."/>
            <person name="Ohm R.A."/>
            <person name="Bhattacharya S.S."/>
            <person name="Shirouzu T."/>
            <person name="Yoshinaga Y."/>
            <person name="Martin F.M."/>
            <person name="Grigoriev I.V."/>
            <person name="Hibbett D.S."/>
        </authorList>
    </citation>
    <scope>NUCLEOTIDE SEQUENCE [LARGE SCALE GENOMIC DNA]</scope>
    <source>
        <strain evidence="8 9">93-53</strain>
    </source>
</reference>
<dbReference type="GO" id="GO:0005634">
    <property type="term" value="C:nucleus"/>
    <property type="evidence" value="ECO:0007669"/>
    <property type="project" value="UniProtKB-SubCell"/>
</dbReference>
<dbReference type="STRING" id="1314785.A0A165D498"/>
<evidence type="ECO:0000256" key="1">
    <source>
        <dbReference type="ARBA" id="ARBA00004123"/>
    </source>
</evidence>
<keyword evidence="2" id="KW-0479">Metal-binding</keyword>
<evidence type="ECO:0000313" key="9">
    <source>
        <dbReference type="Proteomes" id="UP000076871"/>
    </source>
</evidence>
<proteinExistence type="predicted"/>
<dbReference type="Proteomes" id="UP000076871">
    <property type="component" value="Unassembled WGS sequence"/>
</dbReference>
<evidence type="ECO:0000256" key="5">
    <source>
        <dbReference type="ARBA" id="ARBA00023242"/>
    </source>
</evidence>
<dbReference type="PANTHER" id="PTHR47338:SF29">
    <property type="entry name" value="ZN(2)-C6 FUNGAL-TYPE DOMAIN-CONTAINING PROTEIN"/>
    <property type="match status" value="1"/>
</dbReference>
<feature type="compositionally biased region" description="Low complexity" evidence="6">
    <location>
        <begin position="187"/>
        <end position="201"/>
    </location>
</feature>
<dbReference type="OrthoDB" id="10261408at2759"/>
<dbReference type="GeneID" id="63821767"/>
<dbReference type="CDD" id="cd00067">
    <property type="entry name" value="GAL4"/>
    <property type="match status" value="1"/>
</dbReference>
<evidence type="ECO:0000256" key="2">
    <source>
        <dbReference type="ARBA" id="ARBA00022723"/>
    </source>
</evidence>
<dbReference type="EMBL" id="KV427638">
    <property type="protein sequence ID" value="KZT04125.1"/>
    <property type="molecule type" value="Genomic_DNA"/>
</dbReference>
<dbReference type="SMART" id="SM00066">
    <property type="entry name" value="GAL4"/>
    <property type="match status" value="1"/>
</dbReference>
<dbReference type="Pfam" id="PF00172">
    <property type="entry name" value="Zn_clus"/>
    <property type="match status" value="1"/>
</dbReference>
<dbReference type="RefSeq" id="XP_040761865.1">
    <property type="nucleotide sequence ID" value="XM_040904737.1"/>
</dbReference>
<dbReference type="InParanoid" id="A0A165D498"/>
<accession>A0A165D498</accession>
<dbReference type="Gene3D" id="4.10.240.10">
    <property type="entry name" value="Zn(2)-C6 fungal-type DNA-binding domain"/>
    <property type="match status" value="1"/>
</dbReference>
<dbReference type="GO" id="GO:0008270">
    <property type="term" value="F:zinc ion binding"/>
    <property type="evidence" value="ECO:0007669"/>
    <property type="project" value="InterPro"/>
</dbReference>
<keyword evidence="5" id="KW-0539">Nucleus</keyword>
<dbReference type="SUPFAM" id="SSF57701">
    <property type="entry name" value="Zn2/Cys6 DNA-binding domain"/>
    <property type="match status" value="1"/>
</dbReference>
<feature type="domain" description="Zn(2)-C6 fungal-type" evidence="7">
    <location>
        <begin position="213"/>
        <end position="243"/>
    </location>
</feature>
<dbReference type="AlphaFoldDB" id="A0A165D498"/>
<evidence type="ECO:0000256" key="6">
    <source>
        <dbReference type="SAM" id="MobiDB-lite"/>
    </source>
</evidence>
<evidence type="ECO:0000256" key="4">
    <source>
        <dbReference type="ARBA" id="ARBA00023163"/>
    </source>
</evidence>
<dbReference type="InterPro" id="IPR050815">
    <property type="entry name" value="TF_fung"/>
</dbReference>
<organism evidence="8 9">
    <name type="scientific">Laetiporus sulphureus 93-53</name>
    <dbReference type="NCBI Taxonomy" id="1314785"/>
    <lineage>
        <taxon>Eukaryota</taxon>
        <taxon>Fungi</taxon>
        <taxon>Dikarya</taxon>
        <taxon>Basidiomycota</taxon>
        <taxon>Agaricomycotina</taxon>
        <taxon>Agaricomycetes</taxon>
        <taxon>Polyporales</taxon>
        <taxon>Laetiporus</taxon>
    </lineage>
</organism>
<dbReference type="PROSITE" id="PS50048">
    <property type="entry name" value="ZN2_CY6_FUNGAL_2"/>
    <property type="match status" value="1"/>
</dbReference>
<evidence type="ECO:0000256" key="3">
    <source>
        <dbReference type="ARBA" id="ARBA00023015"/>
    </source>
</evidence>
<dbReference type="PROSITE" id="PS00463">
    <property type="entry name" value="ZN2_CY6_FUNGAL_1"/>
    <property type="match status" value="1"/>
</dbReference>
<feature type="compositionally biased region" description="Low complexity" evidence="6">
    <location>
        <begin position="165"/>
        <end position="176"/>
    </location>
</feature>
<feature type="region of interest" description="Disordered" evidence="6">
    <location>
        <begin position="310"/>
        <end position="332"/>
    </location>
</feature>
<name>A0A165D498_9APHY</name>